<keyword evidence="4" id="KW-0560">Oxidoreductase</keyword>
<comment type="cofactor">
    <cofactor evidence="1">
        <name>FAD</name>
        <dbReference type="ChEBI" id="CHEBI:57692"/>
    </cofactor>
</comment>
<evidence type="ECO:0000256" key="3">
    <source>
        <dbReference type="ARBA" id="ARBA00022827"/>
    </source>
</evidence>
<keyword evidence="11" id="KW-1185">Reference proteome</keyword>
<comment type="caution">
    <text evidence="10">The sequence shown here is derived from an EMBL/GenBank/DDBJ whole genome shotgun (WGS) entry which is preliminary data.</text>
</comment>
<dbReference type="InterPro" id="IPR006076">
    <property type="entry name" value="FAD-dep_OxRdtase"/>
</dbReference>
<dbReference type="PANTHER" id="PTHR43104">
    <property type="entry name" value="L-2-HYDROXYGLUTARATE DEHYDROGENASE, MITOCHONDRIAL"/>
    <property type="match status" value="1"/>
</dbReference>
<accession>A0AAW1TVG8</accession>
<dbReference type="EC" id="1.1.99.2" evidence="7"/>
<reference evidence="10 11" key="1">
    <citation type="submission" date="2023-03" db="EMBL/GenBank/DDBJ databases">
        <title>Genome insight into feeding habits of ladybird beetles.</title>
        <authorList>
            <person name="Li H.-S."/>
            <person name="Huang Y.-H."/>
            <person name="Pang H."/>
        </authorList>
    </citation>
    <scope>NUCLEOTIDE SEQUENCE [LARGE SCALE GENOMIC DNA]</scope>
    <source>
        <strain evidence="10">SYSU_2023b</strain>
        <tissue evidence="10">Whole body</tissue>
    </source>
</reference>
<dbReference type="PANTHER" id="PTHR43104:SF2">
    <property type="entry name" value="L-2-HYDROXYGLUTARATE DEHYDROGENASE, MITOCHONDRIAL"/>
    <property type="match status" value="1"/>
</dbReference>
<evidence type="ECO:0000256" key="8">
    <source>
        <dbReference type="ARBA" id="ARBA00041137"/>
    </source>
</evidence>
<sequence length="440" mass="49427">MNMIKPIRGFQRFYSSMKASNKIGEYDVAIVGGGIIGTSTARELLNIYPNLKVVLFEKENKLGMHQTGHNSGVIHAGIYYKPGSLKAKLCVQGSKLVMDHCDKRKIPYKKVGKLIVATNEDEVKYLKELYERGLENKVPGLELVESPEGIRKIEPECKGLKAIWSPNTAIIDFCNLGNSHADDFRAKGGEIRLKAKVTEIVESGRTDYPVKIVDKKKHVIVTKFVFTCAGLYSDKISMLTGCPRNPRIIPFRGEYLLLKPEKRKMVKCNIYPVPNPKLPFLGVHFTPRMDGNVWLGPNAVLAFKREGYSYFDINPIELIDALTYPGFITLSMKHLKYGIGELVRSIIWPLQVKKLQKYLPNIRKEDCECGPAGVRAQALGINGELLEDFYFDKSQLGALKDRVLHCRNCPSPGATSSMAIAKMLVEKMTTEFGLNELRKI</sequence>
<evidence type="ECO:0000256" key="6">
    <source>
        <dbReference type="ARBA" id="ARBA00037941"/>
    </source>
</evidence>
<dbReference type="NCBIfam" id="NF008726">
    <property type="entry name" value="PRK11728.1"/>
    <property type="match status" value="1"/>
</dbReference>
<dbReference type="InterPro" id="IPR036188">
    <property type="entry name" value="FAD/NAD-bd_sf"/>
</dbReference>
<feature type="domain" description="FAD dependent oxidoreductase" evidence="9">
    <location>
        <begin position="27"/>
        <end position="426"/>
    </location>
</feature>
<evidence type="ECO:0000313" key="10">
    <source>
        <dbReference type="EMBL" id="KAK9875561.1"/>
    </source>
</evidence>
<evidence type="ECO:0000256" key="7">
    <source>
        <dbReference type="ARBA" id="ARBA00038878"/>
    </source>
</evidence>
<keyword evidence="3" id="KW-0274">FAD</keyword>
<dbReference type="Proteomes" id="UP001431783">
    <property type="component" value="Unassembled WGS sequence"/>
</dbReference>
<comment type="catalytic activity">
    <reaction evidence="5">
        <text>(S)-2-hydroxyglutarate + A = 2-oxoglutarate + AH2</text>
        <dbReference type="Rhea" id="RHEA:21252"/>
        <dbReference type="ChEBI" id="CHEBI:13193"/>
        <dbReference type="ChEBI" id="CHEBI:16782"/>
        <dbReference type="ChEBI" id="CHEBI:16810"/>
        <dbReference type="ChEBI" id="CHEBI:17499"/>
        <dbReference type="EC" id="1.1.99.2"/>
    </reaction>
</comment>
<proteinExistence type="inferred from homology"/>
<name>A0AAW1TVG8_9CUCU</name>
<evidence type="ECO:0000256" key="5">
    <source>
        <dbReference type="ARBA" id="ARBA00036066"/>
    </source>
</evidence>
<protein>
    <recommendedName>
        <fullName evidence="8">L-2-hydroxyglutarate dehydrogenase, mitochondrial</fullName>
        <ecNumber evidence="7">1.1.99.2</ecNumber>
    </recommendedName>
</protein>
<evidence type="ECO:0000256" key="4">
    <source>
        <dbReference type="ARBA" id="ARBA00023002"/>
    </source>
</evidence>
<keyword evidence="2" id="KW-0285">Flavoprotein</keyword>
<dbReference type="Pfam" id="PF01266">
    <property type="entry name" value="DAO"/>
    <property type="match status" value="1"/>
</dbReference>
<evidence type="ECO:0000256" key="1">
    <source>
        <dbReference type="ARBA" id="ARBA00001974"/>
    </source>
</evidence>
<dbReference type="AlphaFoldDB" id="A0AAW1TVG8"/>
<dbReference type="GO" id="GO:0047545">
    <property type="term" value="F:(S)-2-hydroxyglutarate dehydrogenase activity"/>
    <property type="evidence" value="ECO:0007669"/>
    <property type="project" value="UniProtKB-EC"/>
</dbReference>
<dbReference type="Gene3D" id="3.50.50.60">
    <property type="entry name" value="FAD/NAD(P)-binding domain"/>
    <property type="match status" value="1"/>
</dbReference>
<dbReference type="Gene3D" id="3.30.9.10">
    <property type="entry name" value="D-Amino Acid Oxidase, subunit A, domain 2"/>
    <property type="match status" value="1"/>
</dbReference>
<comment type="similarity">
    <text evidence="6">Belongs to the L2HGDH family.</text>
</comment>
<organism evidence="10 11">
    <name type="scientific">Henosepilachna vigintioctopunctata</name>
    <dbReference type="NCBI Taxonomy" id="420089"/>
    <lineage>
        <taxon>Eukaryota</taxon>
        <taxon>Metazoa</taxon>
        <taxon>Ecdysozoa</taxon>
        <taxon>Arthropoda</taxon>
        <taxon>Hexapoda</taxon>
        <taxon>Insecta</taxon>
        <taxon>Pterygota</taxon>
        <taxon>Neoptera</taxon>
        <taxon>Endopterygota</taxon>
        <taxon>Coleoptera</taxon>
        <taxon>Polyphaga</taxon>
        <taxon>Cucujiformia</taxon>
        <taxon>Coccinelloidea</taxon>
        <taxon>Coccinellidae</taxon>
        <taxon>Epilachninae</taxon>
        <taxon>Epilachnini</taxon>
        <taxon>Henosepilachna</taxon>
    </lineage>
</organism>
<evidence type="ECO:0000259" key="9">
    <source>
        <dbReference type="Pfam" id="PF01266"/>
    </source>
</evidence>
<evidence type="ECO:0000313" key="11">
    <source>
        <dbReference type="Proteomes" id="UP001431783"/>
    </source>
</evidence>
<gene>
    <name evidence="10" type="ORF">WA026_009367</name>
</gene>
<dbReference type="SUPFAM" id="SSF51905">
    <property type="entry name" value="FAD/NAD(P)-binding domain"/>
    <property type="match status" value="1"/>
</dbReference>
<evidence type="ECO:0000256" key="2">
    <source>
        <dbReference type="ARBA" id="ARBA00022630"/>
    </source>
</evidence>
<dbReference type="EMBL" id="JARQZJ010000034">
    <property type="protein sequence ID" value="KAK9875561.1"/>
    <property type="molecule type" value="Genomic_DNA"/>
</dbReference>